<evidence type="ECO:0000313" key="1">
    <source>
        <dbReference type="EMBL" id="GEM77458.1"/>
    </source>
</evidence>
<dbReference type="OrthoDB" id="6455334at2"/>
<dbReference type="Proteomes" id="UP000321922">
    <property type="component" value="Unassembled WGS sequence"/>
</dbReference>
<dbReference type="EMBL" id="BJXJ01000056">
    <property type="protein sequence ID" value="GEM77458.1"/>
    <property type="molecule type" value="Genomic_DNA"/>
</dbReference>
<evidence type="ECO:0000313" key="2">
    <source>
        <dbReference type="Proteomes" id="UP000321922"/>
    </source>
</evidence>
<comment type="caution">
    <text evidence="1">The sequence shown here is derived from an EMBL/GenBank/DDBJ whole genome shotgun (WGS) entry which is preliminary data.</text>
</comment>
<protein>
    <submittedName>
        <fullName evidence="1">Uncharacterized protein</fullName>
    </submittedName>
</protein>
<proteinExistence type="predicted"/>
<gene>
    <name evidence="1" type="ORF">VSA01S_35700</name>
</gene>
<keyword evidence="2" id="KW-1185">Reference proteome</keyword>
<dbReference type="AlphaFoldDB" id="A0A511QJE7"/>
<reference evidence="1 2" key="1">
    <citation type="submission" date="2019-07" db="EMBL/GenBank/DDBJ databases">
        <title>Whole genome shotgun sequence of Vibrio sagamiensis NBRC 104589.</title>
        <authorList>
            <person name="Hosoyama A."/>
            <person name="Uohara A."/>
            <person name="Ohji S."/>
            <person name="Ichikawa N."/>
        </authorList>
    </citation>
    <scope>NUCLEOTIDE SEQUENCE [LARGE SCALE GENOMIC DNA]</scope>
    <source>
        <strain evidence="1 2">NBRC 104589</strain>
    </source>
</reference>
<accession>A0A511QJE7</accession>
<name>A0A511QJE7_9VIBR</name>
<sequence length="126" mass="14488">MTNRKFYLLINEFTQLSNAGSLQLAGDSALVCRFDQCSVRVENGERLGLKGQILLMTKLDTLSLDANQALKLNTDFKRTADGYIAQINEDEYEYIRHVLLPEHPQELLRLLNEFVVQTTFLHDEIK</sequence>
<dbReference type="RefSeq" id="WP_039981859.1">
    <property type="nucleotide sequence ID" value="NZ_BAOJ01000071.1"/>
</dbReference>
<organism evidence="1 2">
    <name type="scientific">Vibrio sagamiensis NBRC 104589</name>
    <dbReference type="NCBI Taxonomy" id="1219064"/>
    <lineage>
        <taxon>Bacteria</taxon>
        <taxon>Pseudomonadati</taxon>
        <taxon>Pseudomonadota</taxon>
        <taxon>Gammaproteobacteria</taxon>
        <taxon>Vibrionales</taxon>
        <taxon>Vibrionaceae</taxon>
        <taxon>Vibrio</taxon>
    </lineage>
</organism>